<comment type="caution">
    <text evidence="2">The sequence shown here is derived from an EMBL/GenBank/DDBJ whole genome shotgun (WGS) entry which is preliminary data.</text>
</comment>
<accession>A0ABP8WIR4</accession>
<protein>
    <submittedName>
        <fullName evidence="2">SDR family oxidoreductase</fullName>
    </submittedName>
</protein>
<gene>
    <name evidence="2" type="ORF">GCM10023349_00640</name>
</gene>
<name>A0ABP8WIR4_9ACTN</name>
<dbReference type="CDD" id="cd05262">
    <property type="entry name" value="SDR_a7"/>
    <property type="match status" value="1"/>
</dbReference>
<dbReference type="Proteomes" id="UP001499974">
    <property type="component" value="Unassembled WGS sequence"/>
</dbReference>
<dbReference type="InterPro" id="IPR036291">
    <property type="entry name" value="NAD(P)-bd_dom_sf"/>
</dbReference>
<sequence length="301" mass="31074">MRVFVTGASGFIGSAVVPELLSAGHTVVGLARSDEAAATVAGLGAEVVRGSVDDLDVLRAATADADAVVHLAFRHDIAFTGDFEGATASDRAAIEAFGNVLAGTDKALTIASGTALLSPGRLATEETPAGESEHAGGRAANATLTLALAERGVRSSVVRLTPTVHDAGDNGFIPTTVAIARDKGVSAYVGDGSQRWPAVHRLDAARLFRLAIEEVPAGTSLHAVAEEGVPLREVAELIGERLGVPVESVAPEAAMEHFGFLGGFLSADLPASSAITRERFGWEPTEIGLLEDMAKHYFDSK</sequence>
<dbReference type="InterPro" id="IPR001509">
    <property type="entry name" value="Epimerase_deHydtase"/>
</dbReference>
<dbReference type="Pfam" id="PF01370">
    <property type="entry name" value="Epimerase"/>
    <property type="match status" value="1"/>
</dbReference>
<dbReference type="PANTHER" id="PTHR48079:SF6">
    <property type="entry name" value="NAD(P)-BINDING DOMAIN-CONTAINING PROTEIN-RELATED"/>
    <property type="match status" value="1"/>
</dbReference>
<dbReference type="PANTHER" id="PTHR48079">
    <property type="entry name" value="PROTEIN YEEZ"/>
    <property type="match status" value="1"/>
</dbReference>
<evidence type="ECO:0000313" key="3">
    <source>
        <dbReference type="Proteomes" id="UP001499974"/>
    </source>
</evidence>
<evidence type="ECO:0000313" key="2">
    <source>
        <dbReference type="EMBL" id="GAA4690126.1"/>
    </source>
</evidence>
<organism evidence="2 3">
    <name type="scientific">Nocardioides conyzicola</name>
    <dbReference type="NCBI Taxonomy" id="1651781"/>
    <lineage>
        <taxon>Bacteria</taxon>
        <taxon>Bacillati</taxon>
        <taxon>Actinomycetota</taxon>
        <taxon>Actinomycetes</taxon>
        <taxon>Propionibacteriales</taxon>
        <taxon>Nocardioidaceae</taxon>
        <taxon>Nocardioides</taxon>
    </lineage>
</organism>
<evidence type="ECO:0000259" key="1">
    <source>
        <dbReference type="Pfam" id="PF01370"/>
    </source>
</evidence>
<feature type="domain" description="NAD-dependent epimerase/dehydratase" evidence="1">
    <location>
        <begin position="3"/>
        <end position="218"/>
    </location>
</feature>
<dbReference type="RefSeq" id="WP_345518072.1">
    <property type="nucleotide sequence ID" value="NZ_BAABKM010000001.1"/>
</dbReference>
<proteinExistence type="predicted"/>
<reference evidence="3" key="1">
    <citation type="journal article" date="2019" name="Int. J. Syst. Evol. Microbiol.">
        <title>The Global Catalogue of Microorganisms (GCM) 10K type strain sequencing project: providing services to taxonomists for standard genome sequencing and annotation.</title>
        <authorList>
            <consortium name="The Broad Institute Genomics Platform"/>
            <consortium name="The Broad Institute Genome Sequencing Center for Infectious Disease"/>
            <person name="Wu L."/>
            <person name="Ma J."/>
        </authorList>
    </citation>
    <scope>NUCLEOTIDE SEQUENCE [LARGE SCALE GENOMIC DNA]</scope>
    <source>
        <strain evidence="3">JCM 18531</strain>
    </source>
</reference>
<dbReference type="Gene3D" id="3.40.50.720">
    <property type="entry name" value="NAD(P)-binding Rossmann-like Domain"/>
    <property type="match status" value="1"/>
</dbReference>
<keyword evidence="3" id="KW-1185">Reference proteome</keyword>
<dbReference type="EMBL" id="BAABKM010000001">
    <property type="protein sequence ID" value="GAA4690126.1"/>
    <property type="molecule type" value="Genomic_DNA"/>
</dbReference>
<dbReference type="SUPFAM" id="SSF51735">
    <property type="entry name" value="NAD(P)-binding Rossmann-fold domains"/>
    <property type="match status" value="1"/>
</dbReference>
<dbReference type="InterPro" id="IPR051783">
    <property type="entry name" value="NAD(P)-dependent_oxidoreduct"/>
</dbReference>